<protein>
    <submittedName>
        <fullName evidence="3">SDR family NAD(P)-dependent oxidoreductase</fullName>
        <ecNumber evidence="3">1.1.1.-</ecNumber>
    </submittedName>
</protein>
<organism evidence="3 4">
    <name type="scientific">Haloplanus litoreus</name>
    <dbReference type="NCBI Taxonomy" id="767515"/>
    <lineage>
        <taxon>Archaea</taxon>
        <taxon>Methanobacteriati</taxon>
        <taxon>Methanobacteriota</taxon>
        <taxon>Stenosarchaea group</taxon>
        <taxon>Halobacteria</taxon>
        <taxon>Halobacteriales</taxon>
        <taxon>Haloferacaceae</taxon>
        <taxon>Haloplanus</taxon>
    </lineage>
</organism>
<dbReference type="PRINTS" id="PR00080">
    <property type="entry name" value="SDRFAMILY"/>
</dbReference>
<dbReference type="Pfam" id="PF13561">
    <property type="entry name" value="adh_short_C2"/>
    <property type="match status" value="1"/>
</dbReference>
<dbReference type="InterPro" id="IPR036291">
    <property type="entry name" value="NAD(P)-bd_dom_sf"/>
</dbReference>
<dbReference type="Gene3D" id="3.40.50.720">
    <property type="entry name" value="NAD(P)-binding Rossmann-like Domain"/>
    <property type="match status" value="1"/>
</dbReference>
<dbReference type="Proteomes" id="UP001596434">
    <property type="component" value="Unassembled WGS sequence"/>
</dbReference>
<dbReference type="PANTHER" id="PTHR42760:SF135">
    <property type="entry name" value="BLL7886 PROTEIN"/>
    <property type="match status" value="1"/>
</dbReference>
<dbReference type="SUPFAM" id="SSF51735">
    <property type="entry name" value="NAD(P)-binding Rossmann-fold domains"/>
    <property type="match status" value="1"/>
</dbReference>
<dbReference type="AlphaFoldDB" id="A0ABD5ZY32"/>
<evidence type="ECO:0000313" key="4">
    <source>
        <dbReference type="Proteomes" id="UP001596434"/>
    </source>
</evidence>
<name>A0ABD5ZY32_9EURY</name>
<dbReference type="PROSITE" id="PS00061">
    <property type="entry name" value="ADH_SHORT"/>
    <property type="match status" value="1"/>
</dbReference>
<dbReference type="SMART" id="SM00822">
    <property type="entry name" value="PKS_KR"/>
    <property type="match status" value="1"/>
</dbReference>
<reference evidence="3 4" key="1">
    <citation type="journal article" date="2019" name="Int. J. Syst. Evol. Microbiol.">
        <title>The Global Catalogue of Microorganisms (GCM) 10K type strain sequencing project: providing services to taxonomists for standard genome sequencing and annotation.</title>
        <authorList>
            <consortium name="The Broad Institute Genomics Platform"/>
            <consortium name="The Broad Institute Genome Sequencing Center for Infectious Disease"/>
            <person name="Wu L."/>
            <person name="Ma J."/>
        </authorList>
    </citation>
    <scope>NUCLEOTIDE SEQUENCE [LARGE SCALE GENOMIC DNA]</scope>
    <source>
        <strain evidence="3 4">GX21</strain>
    </source>
</reference>
<keyword evidence="4" id="KW-1185">Reference proteome</keyword>
<dbReference type="InterPro" id="IPR002347">
    <property type="entry name" value="SDR_fam"/>
</dbReference>
<dbReference type="GO" id="GO:0016616">
    <property type="term" value="F:oxidoreductase activity, acting on the CH-OH group of donors, NAD or NADP as acceptor"/>
    <property type="evidence" value="ECO:0007669"/>
    <property type="project" value="UniProtKB-ARBA"/>
</dbReference>
<dbReference type="PRINTS" id="PR00081">
    <property type="entry name" value="GDHRDH"/>
</dbReference>
<proteinExistence type="inferred from homology"/>
<comment type="caution">
    <text evidence="3">The sequence shown here is derived from an EMBL/GenBank/DDBJ whole genome shotgun (WGS) entry which is preliminary data.</text>
</comment>
<feature type="domain" description="Ketoreductase" evidence="2">
    <location>
        <begin position="24"/>
        <end position="209"/>
    </location>
</feature>
<dbReference type="CDD" id="cd05233">
    <property type="entry name" value="SDR_c"/>
    <property type="match status" value="1"/>
</dbReference>
<accession>A0ABD5ZY32</accession>
<dbReference type="PANTHER" id="PTHR42760">
    <property type="entry name" value="SHORT-CHAIN DEHYDROGENASES/REDUCTASES FAMILY MEMBER"/>
    <property type="match status" value="1"/>
</dbReference>
<evidence type="ECO:0000256" key="1">
    <source>
        <dbReference type="ARBA" id="ARBA00006484"/>
    </source>
</evidence>
<evidence type="ECO:0000313" key="3">
    <source>
        <dbReference type="EMBL" id="MFC7255224.1"/>
    </source>
</evidence>
<dbReference type="InterPro" id="IPR020904">
    <property type="entry name" value="Sc_DH/Rdtase_CS"/>
</dbReference>
<dbReference type="RefSeq" id="WP_379703437.1">
    <property type="nucleotide sequence ID" value="NZ_JBHTAT010000001.1"/>
</dbReference>
<dbReference type="EMBL" id="JBHTAT010000001">
    <property type="protein sequence ID" value="MFC7255224.1"/>
    <property type="molecule type" value="Genomic_DNA"/>
</dbReference>
<dbReference type="GeneID" id="96953572"/>
<comment type="similarity">
    <text evidence="1">Belongs to the short-chain dehydrogenases/reductases (SDR) family.</text>
</comment>
<gene>
    <name evidence="3" type="ORF">ACFQKE_07940</name>
</gene>
<sequence>MCYPSNRRLVPLQYSHHPVTVAGKTAVVIGGTSGIGRAIALGFAEEGADVVATSRTPEKVERTAEELRERGAETLEITCDVTERNSVEQLRDETFESLGHVDILVNSPSYIARTTVEGATETEWTDVFDVQLRGTFRATQLFARRMDSGSILNISSASTVSAIPNLAAYSTAKGGIDAFTRVAAEEFGPEIRVNAIRPGFVVTEQTKGTYTEGEPRYETIKTRTTNERLAKPEEMTGAAVYLASDAASYTTGEIVTVDDGFLSATFEE</sequence>
<keyword evidence="3" id="KW-0560">Oxidoreductase</keyword>
<evidence type="ECO:0000259" key="2">
    <source>
        <dbReference type="SMART" id="SM00822"/>
    </source>
</evidence>
<dbReference type="EC" id="1.1.1.-" evidence="3"/>
<dbReference type="FunFam" id="3.40.50.720:FF:000084">
    <property type="entry name" value="Short-chain dehydrogenase reductase"/>
    <property type="match status" value="1"/>
</dbReference>
<dbReference type="InterPro" id="IPR057326">
    <property type="entry name" value="KR_dom"/>
</dbReference>